<keyword evidence="12" id="KW-1185">Reference proteome</keyword>
<dbReference type="GeneID" id="34584333"/>
<dbReference type="Pfam" id="PF14681">
    <property type="entry name" value="UPRTase"/>
    <property type="match status" value="1"/>
</dbReference>
<evidence type="ECO:0000256" key="2">
    <source>
        <dbReference type="ARBA" id="ARBA00005180"/>
    </source>
</evidence>
<comment type="similarity">
    <text evidence="3">Belongs to the UPRTase family.</text>
</comment>
<comment type="caution">
    <text evidence="11">The sequence shown here is derived from an EMBL/GenBank/DDBJ whole genome shotgun (WGS) entry which is preliminary data.</text>
</comment>
<sequence length="253" mass="27725">MENCVVLPQNHQLLSSMTILRSQNTKGKDFIDAFAKVAAQLMARALDFIPVECQQVTTPTGGMYQGVRQAKKVCGISILRAGASLEDALRTAYNGPLSFGKLLIQRDEKTSLPVHLYTKFPPSISNAYVLILEPMLATGGSVSKAIELVLEQRVPEEQIIVINLIASASAVSLVSERFPKLTLVTAAVDKDLNSKRLVDNHICDSTNLSSPIIDKLPTPTGTSIQDWVISGIDFMVHERIVQKGMEMLEVRYS</sequence>
<evidence type="ECO:0000259" key="10">
    <source>
        <dbReference type="Pfam" id="PF14681"/>
    </source>
</evidence>
<name>A0A178DF84_9EURO</name>
<dbReference type="GO" id="GO:0004845">
    <property type="term" value="F:uracil phosphoribosyltransferase activity"/>
    <property type="evidence" value="ECO:0007669"/>
    <property type="project" value="UniProtKB-EC"/>
</dbReference>
<organism evidence="11 12">
    <name type="scientific">Fonsecaea nubica</name>
    <dbReference type="NCBI Taxonomy" id="856822"/>
    <lineage>
        <taxon>Eukaryota</taxon>
        <taxon>Fungi</taxon>
        <taxon>Dikarya</taxon>
        <taxon>Ascomycota</taxon>
        <taxon>Pezizomycotina</taxon>
        <taxon>Eurotiomycetes</taxon>
        <taxon>Chaetothyriomycetidae</taxon>
        <taxon>Chaetothyriales</taxon>
        <taxon>Herpotrichiellaceae</taxon>
        <taxon>Fonsecaea</taxon>
    </lineage>
</organism>
<evidence type="ECO:0000256" key="5">
    <source>
        <dbReference type="ARBA" id="ARBA00022533"/>
    </source>
</evidence>
<evidence type="ECO:0000256" key="4">
    <source>
        <dbReference type="ARBA" id="ARBA00011894"/>
    </source>
</evidence>
<keyword evidence="6" id="KW-0328">Glycosyltransferase</keyword>
<dbReference type="GO" id="GO:0005525">
    <property type="term" value="F:GTP binding"/>
    <property type="evidence" value="ECO:0007669"/>
    <property type="project" value="UniProtKB-KW"/>
</dbReference>
<gene>
    <name evidence="11" type="ORF">AYO20_00907</name>
</gene>
<dbReference type="InterPro" id="IPR029057">
    <property type="entry name" value="PRTase-like"/>
</dbReference>
<feature type="domain" description="Phosphoribosyltransferase" evidence="10">
    <location>
        <begin position="8"/>
        <end position="198"/>
    </location>
</feature>
<reference evidence="11 12" key="1">
    <citation type="submission" date="2016-03" db="EMBL/GenBank/DDBJ databases">
        <title>The draft genome sequence of Fonsecaea nubica causative agent of cutaneous subcutaneous infection in human host.</title>
        <authorList>
            <person name="Costa F."/>
            <person name="Sybren D.H."/>
            <person name="Raittz R.T."/>
            <person name="Weiss V.A."/>
            <person name="Leao A.C."/>
            <person name="Gomes R."/>
            <person name="De Souza E.M."/>
            <person name="Pedrosa F.O."/>
            <person name="Steffens M.B."/>
            <person name="Bombassaro A."/>
            <person name="Tadra-Sfeir M.Z."/>
            <person name="Moreno L.F."/>
            <person name="Najafzadeh M.J."/>
            <person name="Felipe M.S."/>
            <person name="Teixeira M."/>
            <person name="Sun J."/>
            <person name="Xi L."/>
            <person name="Castro M.A."/>
            <person name="Vicente V.A."/>
        </authorList>
    </citation>
    <scope>NUCLEOTIDE SEQUENCE [LARGE SCALE GENOMIC DNA]</scope>
    <source>
        <strain evidence="11 12">CBS 269.64</strain>
    </source>
</reference>
<dbReference type="GO" id="GO:0008655">
    <property type="term" value="P:pyrimidine-containing compound salvage"/>
    <property type="evidence" value="ECO:0007669"/>
    <property type="project" value="UniProtKB-ARBA"/>
</dbReference>
<dbReference type="Gene3D" id="3.40.50.2020">
    <property type="match status" value="1"/>
</dbReference>
<dbReference type="FunFam" id="3.40.50.2020:FF:000023">
    <property type="entry name" value="Probable uracil phosphoribosyltransferase"/>
    <property type="match status" value="1"/>
</dbReference>
<keyword evidence="9" id="KW-0342">GTP-binding</keyword>
<comment type="pathway">
    <text evidence="2">Pyrimidine metabolism; UMP biosynthesis via salvage pathway; UMP from uracil: step 1/1.</text>
</comment>
<evidence type="ECO:0000313" key="12">
    <source>
        <dbReference type="Proteomes" id="UP000185904"/>
    </source>
</evidence>
<accession>A0A178DF84</accession>
<dbReference type="RefSeq" id="XP_022505006.1">
    <property type="nucleotide sequence ID" value="XM_022639215.1"/>
</dbReference>
<proteinExistence type="inferred from homology"/>
<dbReference type="SUPFAM" id="SSF53271">
    <property type="entry name" value="PRTase-like"/>
    <property type="match status" value="1"/>
</dbReference>
<dbReference type="EMBL" id="LVCJ01000003">
    <property type="protein sequence ID" value="OAL39994.1"/>
    <property type="molecule type" value="Genomic_DNA"/>
</dbReference>
<dbReference type="Proteomes" id="UP000185904">
    <property type="component" value="Unassembled WGS sequence"/>
</dbReference>
<dbReference type="EC" id="2.4.2.9" evidence="4"/>
<keyword evidence="7" id="KW-0808">Transferase</keyword>
<evidence type="ECO:0000256" key="3">
    <source>
        <dbReference type="ARBA" id="ARBA00009516"/>
    </source>
</evidence>
<evidence type="ECO:0000256" key="8">
    <source>
        <dbReference type="ARBA" id="ARBA00022741"/>
    </source>
</evidence>
<dbReference type="InterPro" id="IPR000836">
    <property type="entry name" value="PRTase_dom"/>
</dbReference>
<comment type="cofactor">
    <cofactor evidence="1">
        <name>Mg(2+)</name>
        <dbReference type="ChEBI" id="CHEBI:18420"/>
    </cofactor>
</comment>
<keyword evidence="8" id="KW-0547">Nucleotide-binding</keyword>
<evidence type="ECO:0000256" key="1">
    <source>
        <dbReference type="ARBA" id="ARBA00001946"/>
    </source>
</evidence>
<evidence type="ECO:0000313" key="11">
    <source>
        <dbReference type="EMBL" id="OAL39994.1"/>
    </source>
</evidence>
<evidence type="ECO:0000256" key="6">
    <source>
        <dbReference type="ARBA" id="ARBA00022676"/>
    </source>
</evidence>
<dbReference type="AlphaFoldDB" id="A0A178DF84"/>
<protein>
    <recommendedName>
        <fullName evidence="4">uracil phosphoribosyltransferase</fullName>
        <ecNumber evidence="4">2.4.2.9</ecNumber>
    </recommendedName>
</protein>
<evidence type="ECO:0000256" key="7">
    <source>
        <dbReference type="ARBA" id="ARBA00022679"/>
    </source>
</evidence>
<evidence type="ECO:0000256" key="9">
    <source>
        <dbReference type="ARBA" id="ARBA00023134"/>
    </source>
</evidence>
<keyword evidence="5" id="KW-0021">Allosteric enzyme</keyword>
<dbReference type="OrthoDB" id="106623at2759"/>
<dbReference type="CDD" id="cd06223">
    <property type="entry name" value="PRTases_typeI"/>
    <property type="match status" value="1"/>
</dbReference>